<dbReference type="SUPFAM" id="SSF54897">
    <property type="entry name" value="Protease propeptides/inhibitors"/>
    <property type="match status" value="1"/>
</dbReference>
<keyword evidence="2" id="KW-0472">Membrane</keyword>
<dbReference type="GO" id="GO:0004866">
    <property type="term" value="F:endopeptidase inhibitor activity"/>
    <property type="evidence" value="ECO:0007669"/>
    <property type="project" value="UniProtKB-ARBA"/>
</dbReference>
<evidence type="ECO:0000313" key="6">
    <source>
        <dbReference type="Proteomes" id="UP000310121"/>
    </source>
</evidence>
<proteinExistence type="inferred from homology"/>
<feature type="transmembrane region" description="Helical" evidence="2">
    <location>
        <begin position="36"/>
        <end position="54"/>
    </location>
</feature>
<dbReference type="Proteomes" id="UP000308005">
    <property type="component" value="Unassembled WGS sequence"/>
</dbReference>
<dbReference type="GO" id="GO:0042144">
    <property type="term" value="P:vacuole fusion, non-autophagic"/>
    <property type="evidence" value="ECO:0007669"/>
    <property type="project" value="TreeGrafter"/>
</dbReference>
<name>A0A4S9V6H3_AURPU</name>
<dbReference type="AlphaFoldDB" id="A0A4S9V6H3"/>
<dbReference type="InterPro" id="IPR052471">
    <property type="entry name" value="PBI_I9"/>
</dbReference>
<evidence type="ECO:0000313" key="3">
    <source>
        <dbReference type="EMBL" id="THZ21340.1"/>
    </source>
</evidence>
<dbReference type="Proteomes" id="UP000310121">
    <property type="component" value="Unassembled WGS sequence"/>
</dbReference>
<dbReference type="EMBL" id="QZBN01000324">
    <property type="protein sequence ID" value="THZ46595.1"/>
    <property type="molecule type" value="Genomic_DNA"/>
</dbReference>
<comment type="caution">
    <text evidence="4">The sequence shown here is derived from an EMBL/GenBank/DDBJ whole genome shotgun (WGS) entry which is preliminary data.</text>
</comment>
<feature type="non-terminal residue" evidence="4">
    <location>
        <position position="1"/>
    </location>
</feature>
<comment type="similarity">
    <text evidence="1">Belongs to the protease inhibitor I9 family.</text>
</comment>
<organism evidence="4 6">
    <name type="scientific">Aureobasidium pullulans</name>
    <name type="common">Black yeast</name>
    <name type="synonym">Pullularia pullulans</name>
    <dbReference type="NCBI Taxonomy" id="5580"/>
    <lineage>
        <taxon>Eukaryota</taxon>
        <taxon>Fungi</taxon>
        <taxon>Dikarya</taxon>
        <taxon>Ascomycota</taxon>
        <taxon>Pezizomycotina</taxon>
        <taxon>Dothideomycetes</taxon>
        <taxon>Dothideomycetidae</taxon>
        <taxon>Dothideales</taxon>
        <taxon>Saccotheciaceae</taxon>
        <taxon>Aureobasidium</taxon>
    </lineage>
</organism>
<accession>A0A4S9V6H3</accession>
<keyword evidence="2" id="KW-1133">Transmembrane helix</keyword>
<evidence type="ECO:0008006" key="7">
    <source>
        <dbReference type="Google" id="ProtNLM"/>
    </source>
</evidence>
<dbReference type="Gene3D" id="3.30.70.80">
    <property type="entry name" value="Peptidase S8 propeptide/proteinase inhibitor I9"/>
    <property type="match status" value="1"/>
</dbReference>
<protein>
    <recommendedName>
        <fullName evidence="7">Inhibitor I9 domain-containing protein</fullName>
    </recommendedName>
</protein>
<evidence type="ECO:0000313" key="4">
    <source>
        <dbReference type="EMBL" id="THZ46595.1"/>
    </source>
</evidence>
<dbReference type="FunFam" id="3.30.70.80:FF:000005">
    <property type="entry name" value="Proteinase inhibitor I2B"/>
    <property type="match status" value="1"/>
</dbReference>
<evidence type="ECO:0000256" key="1">
    <source>
        <dbReference type="ARBA" id="ARBA00038069"/>
    </source>
</evidence>
<evidence type="ECO:0000313" key="5">
    <source>
        <dbReference type="Proteomes" id="UP000308005"/>
    </source>
</evidence>
<evidence type="ECO:0000256" key="2">
    <source>
        <dbReference type="SAM" id="Phobius"/>
    </source>
</evidence>
<sequence>DIKCPGSLVSALSTTPSLLPLPKIPIIINQSTNMKFTIHLLLIALLVALAYAATEQKQVIVSYPKDTPYSVIEHAMDAIKEAGGVITHEYKTLIKGFAATAPTKVVQSVKALGEKYNAIVEEDQVVSIAGTSS</sequence>
<dbReference type="PANTHER" id="PTHR28288">
    <property type="entry name" value="PROTEASE B INHIBITOR 2"/>
    <property type="match status" value="1"/>
</dbReference>
<reference evidence="5 6" key="1">
    <citation type="submission" date="2018-10" db="EMBL/GenBank/DDBJ databases">
        <title>Fifty Aureobasidium pullulans genomes reveal a recombining polyextremotolerant generalist.</title>
        <authorList>
            <person name="Gostincar C."/>
            <person name="Turk M."/>
            <person name="Zajc J."/>
            <person name="Gunde-Cimerman N."/>
        </authorList>
    </citation>
    <scope>NUCLEOTIDE SEQUENCE [LARGE SCALE GENOMIC DNA]</scope>
    <source>
        <strain evidence="4 6">EXF-3844</strain>
        <strain evidence="3 5">EXF-3863</strain>
    </source>
</reference>
<keyword evidence="2" id="KW-0812">Transmembrane</keyword>
<dbReference type="PANTHER" id="PTHR28288:SF1">
    <property type="entry name" value="INHIBITOR I9 DOMAIN-CONTAINING PROTEIN"/>
    <property type="match status" value="1"/>
</dbReference>
<dbReference type="InterPro" id="IPR037045">
    <property type="entry name" value="S8pro/Inhibitor_I9_sf"/>
</dbReference>
<dbReference type="EMBL" id="QZBM01000163">
    <property type="protein sequence ID" value="THZ21340.1"/>
    <property type="molecule type" value="Genomic_DNA"/>
</dbReference>
<gene>
    <name evidence="4" type="ORF">D6C90_04224</name>
    <name evidence="3" type="ORF">D6C91_04422</name>
</gene>